<feature type="domain" description="HTH hxlR-type" evidence="4">
    <location>
        <begin position="21"/>
        <end position="119"/>
    </location>
</feature>
<dbReference type="InterPro" id="IPR036388">
    <property type="entry name" value="WH-like_DNA-bd_sf"/>
</dbReference>
<evidence type="ECO:0000313" key="5">
    <source>
        <dbReference type="EMBL" id="WZN45364.1"/>
    </source>
</evidence>
<dbReference type="Pfam" id="PF01638">
    <property type="entry name" value="HxlR"/>
    <property type="match status" value="1"/>
</dbReference>
<dbReference type="InterPro" id="IPR002577">
    <property type="entry name" value="HTH_HxlR"/>
</dbReference>
<protein>
    <submittedName>
        <fullName evidence="5">Winged helix-turn-helix transcriptional regulator</fullName>
    </submittedName>
</protein>
<keyword evidence="3" id="KW-0804">Transcription</keyword>
<organism evidence="5 6">
    <name type="scientific">Chitinophaga caseinilytica</name>
    <dbReference type="NCBI Taxonomy" id="2267521"/>
    <lineage>
        <taxon>Bacteria</taxon>
        <taxon>Pseudomonadati</taxon>
        <taxon>Bacteroidota</taxon>
        <taxon>Chitinophagia</taxon>
        <taxon>Chitinophagales</taxon>
        <taxon>Chitinophagaceae</taxon>
        <taxon>Chitinophaga</taxon>
    </lineage>
</organism>
<evidence type="ECO:0000256" key="3">
    <source>
        <dbReference type="ARBA" id="ARBA00023163"/>
    </source>
</evidence>
<dbReference type="Gene3D" id="1.10.10.10">
    <property type="entry name" value="Winged helix-like DNA-binding domain superfamily/Winged helix DNA-binding domain"/>
    <property type="match status" value="1"/>
</dbReference>
<dbReference type="Proteomes" id="UP001449657">
    <property type="component" value="Chromosome"/>
</dbReference>
<keyword evidence="2" id="KW-0238">DNA-binding</keyword>
<accession>A0ABZ2Z4A8</accession>
<evidence type="ECO:0000256" key="2">
    <source>
        <dbReference type="ARBA" id="ARBA00023125"/>
    </source>
</evidence>
<proteinExistence type="predicted"/>
<dbReference type="InterPro" id="IPR036390">
    <property type="entry name" value="WH_DNA-bd_sf"/>
</dbReference>
<sequence length="122" mass="14182">MTRIKETSTNYANKKMMEDWCPEVYAASIIGNQWSLAICCFLINGKMRFSELRKKMPGITERMLTIQLRRLEENGVVTRKVYPEVPPRVEYEMTAIGKQLKTITEALEAWGLAHRRLQSKSK</sequence>
<dbReference type="PROSITE" id="PS51118">
    <property type="entry name" value="HTH_HXLR"/>
    <property type="match status" value="1"/>
</dbReference>
<evidence type="ECO:0000256" key="1">
    <source>
        <dbReference type="ARBA" id="ARBA00023015"/>
    </source>
</evidence>
<name>A0ABZ2Z4A8_9BACT</name>
<reference evidence="5 6" key="1">
    <citation type="submission" date="2024-03" db="EMBL/GenBank/DDBJ databases">
        <title>Chitinophaga caseinilytica sp. nov., a casein hydrolysing bacterium isolated from forest soil.</title>
        <authorList>
            <person name="Lee D.S."/>
            <person name="Han D.M."/>
            <person name="Baek J.H."/>
            <person name="Choi D.G."/>
            <person name="Jeon J.H."/>
            <person name="Jeon C.O."/>
        </authorList>
    </citation>
    <scope>NUCLEOTIDE SEQUENCE [LARGE SCALE GENOMIC DNA]</scope>
    <source>
        <strain evidence="5 6">KACC 19118</strain>
    </source>
</reference>
<dbReference type="SUPFAM" id="SSF46785">
    <property type="entry name" value="Winged helix' DNA-binding domain"/>
    <property type="match status" value="1"/>
</dbReference>
<evidence type="ECO:0000259" key="4">
    <source>
        <dbReference type="PROSITE" id="PS51118"/>
    </source>
</evidence>
<keyword evidence="6" id="KW-1185">Reference proteome</keyword>
<evidence type="ECO:0000313" key="6">
    <source>
        <dbReference type="Proteomes" id="UP001449657"/>
    </source>
</evidence>
<dbReference type="RefSeq" id="WP_341840116.1">
    <property type="nucleotide sequence ID" value="NZ_CP149792.1"/>
</dbReference>
<dbReference type="PANTHER" id="PTHR33204:SF29">
    <property type="entry name" value="TRANSCRIPTIONAL REGULATOR"/>
    <property type="match status" value="1"/>
</dbReference>
<dbReference type="EMBL" id="CP150096">
    <property type="protein sequence ID" value="WZN45364.1"/>
    <property type="molecule type" value="Genomic_DNA"/>
</dbReference>
<gene>
    <name evidence="5" type="ORF">WJU22_20920</name>
</gene>
<dbReference type="PANTHER" id="PTHR33204">
    <property type="entry name" value="TRANSCRIPTIONAL REGULATOR, MARR FAMILY"/>
    <property type="match status" value="1"/>
</dbReference>
<keyword evidence="1" id="KW-0805">Transcription regulation</keyword>